<proteinExistence type="predicted"/>
<dbReference type="PROSITE" id="PS51625">
    <property type="entry name" value="SAM_MT_TRMB"/>
    <property type="match status" value="1"/>
</dbReference>
<feature type="chain" id="PRO_5002855751" description="tRNA (guanine(46)-N(7))-methyltransferase" evidence="7">
    <location>
        <begin position="25"/>
        <end position="639"/>
    </location>
</feature>
<organism evidence="8 9">
    <name type="scientific">Phaeodactylum tricornutum (strain CCAP 1055/1)</name>
    <dbReference type="NCBI Taxonomy" id="556484"/>
    <lineage>
        <taxon>Eukaryota</taxon>
        <taxon>Sar</taxon>
        <taxon>Stramenopiles</taxon>
        <taxon>Ochrophyta</taxon>
        <taxon>Bacillariophyta</taxon>
        <taxon>Bacillariophyceae</taxon>
        <taxon>Bacillariophycidae</taxon>
        <taxon>Naviculales</taxon>
        <taxon>Phaeodactylaceae</taxon>
        <taxon>Phaeodactylum</taxon>
    </lineage>
</organism>
<comment type="catalytic activity">
    <reaction evidence="1">
        <text>guanosine(46) in tRNA + S-adenosyl-L-methionine = N(7)-methylguanosine(46) in tRNA + S-adenosyl-L-homocysteine</text>
        <dbReference type="Rhea" id="RHEA:42708"/>
        <dbReference type="Rhea" id="RHEA-COMP:10188"/>
        <dbReference type="Rhea" id="RHEA-COMP:10189"/>
        <dbReference type="ChEBI" id="CHEBI:57856"/>
        <dbReference type="ChEBI" id="CHEBI:59789"/>
        <dbReference type="ChEBI" id="CHEBI:74269"/>
        <dbReference type="ChEBI" id="CHEBI:74480"/>
        <dbReference type="EC" id="2.1.1.33"/>
    </reaction>
</comment>
<dbReference type="GeneID" id="7201921"/>
<keyword evidence="5" id="KW-0949">S-adenosyl-L-methionine</keyword>
<dbReference type="PANTHER" id="PTHR23417:SF21">
    <property type="entry name" value="TRNA (GUANINE-N(7)-)-METHYLTRANSFERASE"/>
    <property type="match status" value="1"/>
</dbReference>
<dbReference type="AlphaFoldDB" id="B7G2J8"/>
<name>B7G2J8_PHATC</name>
<dbReference type="InParanoid" id="B7G2J8"/>
<keyword evidence="6" id="KW-0819">tRNA processing</keyword>
<evidence type="ECO:0000256" key="1">
    <source>
        <dbReference type="ARBA" id="ARBA00000142"/>
    </source>
</evidence>
<dbReference type="PANTHER" id="PTHR23417">
    <property type="entry name" value="3-DEOXY-D-MANNO-OCTULOSONIC-ACID TRANSFERASE/TRNA GUANINE-N 7 - -METHYLTRANSFERASE"/>
    <property type="match status" value="1"/>
</dbReference>
<dbReference type="eggNOG" id="ENOG502SETK">
    <property type="taxonomic scope" value="Eukaryota"/>
</dbReference>
<dbReference type="Gene3D" id="3.40.50.150">
    <property type="entry name" value="Vaccinia Virus protein VP39"/>
    <property type="match status" value="1"/>
</dbReference>
<sequence length="639" mass="71418">MRPLIRRCYPMTVFILMIVHYIYSQICDAFVGSGPSSKPLLPYHRLPWRSHQELVVDADTVMEQSEIEKMNLLIERRAAARWIGDFEVADALRREIATHKFPANIEVVIQDFPRTEGGGSKWKLVCSLENSVDGSLLLEQGVSVLTLAHTALGMAVSKAESQISVNFENELISLVRAAKQQLRHWSEIQRSMERVQPAILPGPSSSMKPNASTSKAWLDSLISNKRPRQSVLDWTSVERNLAGRKAADAAFWFALAGSTDEELFTLLTEVCTKEVEKWGHRQSCRPKDLAAIGTRLAAAGVKRDNKFQVAMQTALQKRADVNIESTIEPMHLHLFDLHSDHCALMIWKFSSRQRKQRIFLRSAAKHWKHKKASHQLHFHTDINGIASDIVWGQMFEDPLRPLVIDVGCGMGISLLGLASENSTSADGVDWSVCNFLGVDLSSVAIGYATAISHRWGINRKVVFMVDDAENLLKMVESYPGPVRMVLVQFPTPYRLVPSQFGDADVFCSKGNSQLPVSPSKGFMVTEALLRRVKTVLCKTDSDASGELLLQSNCEDVAIHMKNVACTSVGFRMLDSGPILESFKGRVPQRTQNWISMNGERALGLGWRQEPVLPTKGQTETEIACRLNQIPVHRCILKVL</sequence>
<dbReference type="GO" id="GO:0008176">
    <property type="term" value="F:tRNA (guanine(46)-N7)-methyltransferase activity"/>
    <property type="evidence" value="ECO:0007669"/>
    <property type="project" value="UniProtKB-EC"/>
</dbReference>
<dbReference type="OrthoDB" id="44846at2759"/>
<keyword evidence="4" id="KW-0808">Transferase</keyword>
<dbReference type="SUPFAM" id="SSF53335">
    <property type="entry name" value="S-adenosyl-L-methionine-dependent methyltransferases"/>
    <property type="match status" value="1"/>
</dbReference>
<keyword evidence="3" id="KW-0489">Methyltransferase</keyword>
<evidence type="ECO:0000313" key="9">
    <source>
        <dbReference type="Proteomes" id="UP000000759"/>
    </source>
</evidence>
<dbReference type="RefSeq" id="XP_002181393.1">
    <property type="nucleotide sequence ID" value="XM_002181357.1"/>
</dbReference>
<dbReference type="InterPro" id="IPR029063">
    <property type="entry name" value="SAM-dependent_MTases_sf"/>
</dbReference>
<feature type="signal peptide" evidence="7">
    <location>
        <begin position="1"/>
        <end position="24"/>
    </location>
</feature>
<evidence type="ECO:0000256" key="3">
    <source>
        <dbReference type="ARBA" id="ARBA00022603"/>
    </source>
</evidence>
<dbReference type="PaxDb" id="2850-Phatr47122"/>
<dbReference type="STRING" id="556484.B7G2J8"/>
<gene>
    <name evidence="8" type="ORF">PHATRDRAFT_47122</name>
</gene>
<evidence type="ECO:0000256" key="7">
    <source>
        <dbReference type="SAM" id="SignalP"/>
    </source>
</evidence>
<keyword evidence="7" id="KW-0732">Signal</keyword>
<evidence type="ECO:0000256" key="4">
    <source>
        <dbReference type="ARBA" id="ARBA00022679"/>
    </source>
</evidence>
<dbReference type="InterPro" id="IPR003358">
    <property type="entry name" value="tRNA_(Gua-N-7)_MeTrfase_Trmb"/>
</dbReference>
<evidence type="ECO:0000256" key="5">
    <source>
        <dbReference type="ARBA" id="ARBA00022691"/>
    </source>
</evidence>
<dbReference type="CDD" id="cd02440">
    <property type="entry name" value="AdoMet_MTases"/>
    <property type="match status" value="1"/>
</dbReference>
<reference evidence="8 9" key="1">
    <citation type="journal article" date="2008" name="Nature">
        <title>The Phaeodactylum genome reveals the evolutionary history of diatom genomes.</title>
        <authorList>
            <person name="Bowler C."/>
            <person name="Allen A.E."/>
            <person name="Badger J.H."/>
            <person name="Grimwood J."/>
            <person name="Jabbari K."/>
            <person name="Kuo A."/>
            <person name="Maheswari U."/>
            <person name="Martens C."/>
            <person name="Maumus F."/>
            <person name="Otillar R.P."/>
            <person name="Rayko E."/>
            <person name="Salamov A."/>
            <person name="Vandepoele K."/>
            <person name="Beszteri B."/>
            <person name="Gruber A."/>
            <person name="Heijde M."/>
            <person name="Katinka M."/>
            <person name="Mock T."/>
            <person name="Valentin K."/>
            <person name="Verret F."/>
            <person name="Berges J.A."/>
            <person name="Brownlee C."/>
            <person name="Cadoret J.P."/>
            <person name="Chiovitti A."/>
            <person name="Choi C.J."/>
            <person name="Coesel S."/>
            <person name="De Martino A."/>
            <person name="Detter J.C."/>
            <person name="Durkin C."/>
            <person name="Falciatore A."/>
            <person name="Fournet J."/>
            <person name="Haruta M."/>
            <person name="Huysman M.J."/>
            <person name="Jenkins B.D."/>
            <person name="Jiroutova K."/>
            <person name="Jorgensen R.E."/>
            <person name="Joubert Y."/>
            <person name="Kaplan A."/>
            <person name="Kroger N."/>
            <person name="Kroth P.G."/>
            <person name="La Roche J."/>
            <person name="Lindquist E."/>
            <person name="Lommer M."/>
            <person name="Martin-Jezequel V."/>
            <person name="Lopez P.J."/>
            <person name="Lucas S."/>
            <person name="Mangogna M."/>
            <person name="McGinnis K."/>
            <person name="Medlin L.K."/>
            <person name="Montsant A."/>
            <person name="Oudot-Le Secq M.P."/>
            <person name="Napoli C."/>
            <person name="Obornik M."/>
            <person name="Parker M.S."/>
            <person name="Petit J.L."/>
            <person name="Porcel B.M."/>
            <person name="Poulsen N."/>
            <person name="Robison M."/>
            <person name="Rychlewski L."/>
            <person name="Rynearson T.A."/>
            <person name="Schmutz J."/>
            <person name="Shapiro H."/>
            <person name="Siaut M."/>
            <person name="Stanley M."/>
            <person name="Sussman M.R."/>
            <person name="Taylor A.R."/>
            <person name="Vardi A."/>
            <person name="von Dassow P."/>
            <person name="Vyverman W."/>
            <person name="Willis A."/>
            <person name="Wyrwicz L.S."/>
            <person name="Rokhsar D.S."/>
            <person name="Weissenbach J."/>
            <person name="Armbrust E.V."/>
            <person name="Green B.R."/>
            <person name="Van de Peer Y."/>
            <person name="Grigoriev I.V."/>
        </authorList>
    </citation>
    <scope>NUCLEOTIDE SEQUENCE [LARGE SCALE GENOMIC DNA]</scope>
    <source>
        <strain evidence="8 9">CCAP 1055/1</strain>
    </source>
</reference>
<dbReference type="GO" id="GO:0043527">
    <property type="term" value="C:tRNA methyltransferase complex"/>
    <property type="evidence" value="ECO:0007669"/>
    <property type="project" value="TreeGrafter"/>
</dbReference>
<dbReference type="HOGENOM" id="CLU_441145_0_0_1"/>
<evidence type="ECO:0000256" key="2">
    <source>
        <dbReference type="ARBA" id="ARBA00011977"/>
    </source>
</evidence>
<accession>B7G2J8</accession>
<protein>
    <recommendedName>
        <fullName evidence="2">tRNA (guanine(46)-N(7))-methyltransferase</fullName>
        <ecNumber evidence="2">2.1.1.33</ecNumber>
    </recommendedName>
</protein>
<dbReference type="EC" id="2.1.1.33" evidence="2"/>
<dbReference type="EMBL" id="CM000614">
    <property type="protein sequence ID" value="EEC47316.1"/>
    <property type="molecule type" value="Genomic_DNA"/>
</dbReference>
<evidence type="ECO:0000256" key="6">
    <source>
        <dbReference type="ARBA" id="ARBA00022694"/>
    </source>
</evidence>
<evidence type="ECO:0000313" key="8">
    <source>
        <dbReference type="EMBL" id="EEC47316.1"/>
    </source>
</evidence>
<keyword evidence="9" id="KW-1185">Reference proteome</keyword>
<reference evidence="9" key="2">
    <citation type="submission" date="2008-08" db="EMBL/GenBank/DDBJ databases">
        <authorList>
            <consortium name="Diatom Consortium"/>
            <person name="Grigoriev I."/>
            <person name="Grimwood J."/>
            <person name="Kuo A."/>
            <person name="Otillar R.P."/>
            <person name="Salamov A."/>
            <person name="Detter J.C."/>
            <person name="Lindquist E."/>
            <person name="Shapiro H."/>
            <person name="Lucas S."/>
            <person name="Glavina del Rio T."/>
            <person name="Pitluck S."/>
            <person name="Rokhsar D."/>
            <person name="Bowler C."/>
        </authorList>
    </citation>
    <scope>GENOME REANNOTATION</scope>
    <source>
        <strain evidence="9">CCAP 1055/1</strain>
    </source>
</reference>
<dbReference type="KEGG" id="pti:PHATRDRAFT_47122"/>
<dbReference type="Proteomes" id="UP000000759">
    <property type="component" value="Chromosome 12"/>
</dbReference>